<feature type="compositionally biased region" description="Polar residues" evidence="3">
    <location>
        <begin position="67"/>
        <end position="79"/>
    </location>
</feature>
<dbReference type="InterPro" id="IPR018520">
    <property type="entry name" value="UPP_synth-like_CS"/>
</dbReference>
<dbReference type="InterPro" id="IPR036424">
    <property type="entry name" value="UPP_synth-like_sf"/>
</dbReference>
<accession>A0ABD3SDC9</accession>
<evidence type="ECO:0000256" key="2">
    <source>
        <dbReference type="ARBA" id="ARBA00022679"/>
    </source>
</evidence>
<evidence type="ECO:0000313" key="5">
    <source>
        <dbReference type="EMBL" id="KAL3822416.1"/>
    </source>
</evidence>
<reference evidence="5 6" key="1">
    <citation type="submission" date="2024-10" db="EMBL/GenBank/DDBJ databases">
        <title>Updated reference genomes for cyclostephanoid diatoms.</title>
        <authorList>
            <person name="Roberts W.R."/>
            <person name="Alverson A.J."/>
        </authorList>
    </citation>
    <scope>NUCLEOTIDE SEQUENCE [LARGE SCALE GENOMIC DNA]</scope>
    <source>
        <strain evidence="5 6">AJA228-03</strain>
    </source>
</reference>
<organism evidence="5 6">
    <name type="scientific">Cyclostephanos tholiformis</name>
    <dbReference type="NCBI Taxonomy" id="382380"/>
    <lineage>
        <taxon>Eukaryota</taxon>
        <taxon>Sar</taxon>
        <taxon>Stramenopiles</taxon>
        <taxon>Ochrophyta</taxon>
        <taxon>Bacillariophyta</taxon>
        <taxon>Coscinodiscophyceae</taxon>
        <taxon>Thalassiosirophycidae</taxon>
        <taxon>Stephanodiscales</taxon>
        <taxon>Stephanodiscaceae</taxon>
        <taxon>Cyclostephanos</taxon>
    </lineage>
</organism>
<dbReference type="EMBL" id="JALLPB020000066">
    <property type="protein sequence ID" value="KAL3822416.1"/>
    <property type="molecule type" value="Genomic_DNA"/>
</dbReference>
<dbReference type="Gene3D" id="3.40.1180.10">
    <property type="entry name" value="Decaprenyl diphosphate synthase-like"/>
    <property type="match status" value="1"/>
</dbReference>
<feature type="region of interest" description="Disordered" evidence="3">
    <location>
        <begin position="174"/>
        <end position="209"/>
    </location>
</feature>
<dbReference type="SUPFAM" id="SSF64005">
    <property type="entry name" value="Undecaprenyl diphosphate synthase"/>
    <property type="match status" value="1"/>
</dbReference>
<evidence type="ECO:0000313" key="6">
    <source>
        <dbReference type="Proteomes" id="UP001530377"/>
    </source>
</evidence>
<evidence type="ECO:0000256" key="3">
    <source>
        <dbReference type="SAM" id="MobiDB-lite"/>
    </source>
</evidence>
<keyword evidence="2" id="KW-0808">Transferase</keyword>
<dbReference type="Proteomes" id="UP001530377">
    <property type="component" value="Unassembled WGS sequence"/>
</dbReference>
<name>A0ABD3SDC9_9STRA</name>
<dbReference type="PANTHER" id="PTHR10291">
    <property type="entry name" value="DEHYDRODOLICHYL DIPHOSPHATE SYNTHASE FAMILY MEMBER"/>
    <property type="match status" value="1"/>
</dbReference>
<dbReference type="HAMAP" id="MF_01139">
    <property type="entry name" value="ISPT"/>
    <property type="match status" value="1"/>
</dbReference>
<feature type="compositionally biased region" description="Polar residues" evidence="3">
    <location>
        <begin position="175"/>
        <end position="189"/>
    </location>
</feature>
<dbReference type="InterPro" id="IPR001441">
    <property type="entry name" value="UPP_synth-like"/>
</dbReference>
<dbReference type="PANTHER" id="PTHR10291:SF43">
    <property type="entry name" value="DEHYDRODOLICHYL DIPHOSPHATE SYNTHASE COMPLEX SUBUNIT DHDDS"/>
    <property type="match status" value="1"/>
</dbReference>
<evidence type="ECO:0000256" key="1">
    <source>
        <dbReference type="ARBA" id="ARBA00005432"/>
    </source>
</evidence>
<keyword evidence="6" id="KW-1185">Reference proteome</keyword>
<keyword evidence="4" id="KW-0472">Membrane</keyword>
<dbReference type="NCBIfam" id="TIGR00055">
    <property type="entry name" value="uppS"/>
    <property type="match status" value="1"/>
</dbReference>
<dbReference type="AlphaFoldDB" id="A0ABD3SDC9"/>
<dbReference type="GO" id="GO:0016740">
    <property type="term" value="F:transferase activity"/>
    <property type="evidence" value="ECO:0007669"/>
    <property type="project" value="UniProtKB-KW"/>
</dbReference>
<protein>
    <recommendedName>
        <fullName evidence="7">Alkyl transferase</fullName>
    </recommendedName>
</protein>
<dbReference type="Pfam" id="PF01255">
    <property type="entry name" value="Prenyltransf"/>
    <property type="match status" value="1"/>
</dbReference>
<evidence type="ECO:0008006" key="7">
    <source>
        <dbReference type="Google" id="ProtNLM"/>
    </source>
</evidence>
<feature type="transmembrane region" description="Helical" evidence="4">
    <location>
        <begin position="147"/>
        <end position="165"/>
    </location>
</feature>
<comment type="similarity">
    <text evidence="1">Belongs to the UPP synthase family.</text>
</comment>
<dbReference type="CDD" id="cd00475">
    <property type="entry name" value="Cis_IPPS"/>
    <property type="match status" value="1"/>
</dbReference>
<dbReference type="PROSITE" id="PS01066">
    <property type="entry name" value="UPP_SYNTHASE"/>
    <property type="match status" value="1"/>
</dbReference>
<sequence length="520" mass="58165">MNEPATMPVIDEGMTDWKSRAESVLSQLFAIEGGAIDDEGVDAEIIQRPRRRNDDPGGSDHFFRTPQPENRSAPSSSSAADCLDYSNHRHGRSRRRRDCSAYERLLGGGMEWCVVGGGGGSPCASIFLSRAKPILGSAIRAYLSSPIWLALLPLTMGVVIGLFLGGGRMGRRQNRCGSGTSKNNTSNVKSDVDRGPGMRLSSSVEEDSDERVTTSASLLTVGRVSHLYRRLSLRMLLVASAMVPRRNCRSSSFPSSGLVLNEDDRDDETRDELRRTIDLEGESGVDPCDVPRHIAVIMDGNRRYGECRYGNATRGHYDGSKTLIEFSKWCISEGVRVLTVYAFSTENWDRDPTEIDALMSIFCKYCDELRVEAVKRGIRIRVLTTEYGRIPDDVRSGIDRMVVETEPCDKFVMNICLSYGGRGEIVNACRGIASDVRDGKLDVNAVNEIEVRKRMLTAHCCDPDIVIRTSGEERLSNFLLWQVAYSEFFFLKKHWPELNKDDLIDVIRTFARGRKRRYGK</sequence>
<feature type="region of interest" description="Disordered" evidence="3">
    <location>
        <begin position="40"/>
        <end position="84"/>
    </location>
</feature>
<evidence type="ECO:0000256" key="4">
    <source>
        <dbReference type="SAM" id="Phobius"/>
    </source>
</evidence>
<keyword evidence="4" id="KW-1133">Transmembrane helix</keyword>
<proteinExistence type="inferred from homology"/>
<keyword evidence="4" id="KW-0812">Transmembrane</keyword>
<gene>
    <name evidence="5" type="ORF">ACHAXA_007423</name>
</gene>
<comment type="caution">
    <text evidence="5">The sequence shown here is derived from an EMBL/GenBank/DDBJ whole genome shotgun (WGS) entry which is preliminary data.</text>
</comment>